<name>A0ABR2SFC3_9ROSI</name>
<protein>
    <submittedName>
        <fullName evidence="2">Uncharacterized protein</fullName>
    </submittedName>
</protein>
<keyword evidence="3" id="KW-1185">Reference proteome</keyword>
<proteinExistence type="predicted"/>
<gene>
    <name evidence="2" type="ORF">V6N11_004127</name>
</gene>
<keyword evidence="1" id="KW-0732">Signal</keyword>
<feature type="chain" id="PRO_5045909331" evidence="1">
    <location>
        <begin position="29"/>
        <end position="104"/>
    </location>
</feature>
<comment type="caution">
    <text evidence="2">The sequence shown here is derived from an EMBL/GenBank/DDBJ whole genome shotgun (WGS) entry which is preliminary data.</text>
</comment>
<accession>A0ABR2SFC3</accession>
<reference evidence="2 3" key="1">
    <citation type="journal article" date="2024" name="G3 (Bethesda)">
        <title>Genome assembly of Hibiscus sabdariffa L. provides insights into metabolisms of medicinal natural products.</title>
        <authorList>
            <person name="Kim T."/>
        </authorList>
    </citation>
    <scope>NUCLEOTIDE SEQUENCE [LARGE SCALE GENOMIC DNA]</scope>
    <source>
        <strain evidence="2">TK-2024</strain>
        <tissue evidence="2">Old leaves</tissue>
    </source>
</reference>
<dbReference type="Proteomes" id="UP001396334">
    <property type="component" value="Unassembled WGS sequence"/>
</dbReference>
<feature type="signal peptide" evidence="1">
    <location>
        <begin position="1"/>
        <end position="28"/>
    </location>
</feature>
<dbReference type="EMBL" id="JBBPBN010000015">
    <property type="protein sequence ID" value="KAK9023940.1"/>
    <property type="molecule type" value="Genomic_DNA"/>
</dbReference>
<sequence length="104" mass="11293">MATTKAALLLAVLCLFLVSEIGMLMVEAQVQRPVLRIHLLMEKTQIAGQSVHRGAASHGSRRCAYRHAPHAATPARDVCLQALQLARRCALAMPNTRRAGALEL</sequence>
<evidence type="ECO:0000256" key="1">
    <source>
        <dbReference type="SAM" id="SignalP"/>
    </source>
</evidence>
<evidence type="ECO:0000313" key="2">
    <source>
        <dbReference type="EMBL" id="KAK9023940.1"/>
    </source>
</evidence>
<evidence type="ECO:0000313" key="3">
    <source>
        <dbReference type="Proteomes" id="UP001396334"/>
    </source>
</evidence>
<organism evidence="2 3">
    <name type="scientific">Hibiscus sabdariffa</name>
    <name type="common">roselle</name>
    <dbReference type="NCBI Taxonomy" id="183260"/>
    <lineage>
        <taxon>Eukaryota</taxon>
        <taxon>Viridiplantae</taxon>
        <taxon>Streptophyta</taxon>
        <taxon>Embryophyta</taxon>
        <taxon>Tracheophyta</taxon>
        <taxon>Spermatophyta</taxon>
        <taxon>Magnoliopsida</taxon>
        <taxon>eudicotyledons</taxon>
        <taxon>Gunneridae</taxon>
        <taxon>Pentapetalae</taxon>
        <taxon>rosids</taxon>
        <taxon>malvids</taxon>
        <taxon>Malvales</taxon>
        <taxon>Malvaceae</taxon>
        <taxon>Malvoideae</taxon>
        <taxon>Hibiscus</taxon>
    </lineage>
</organism>